<keyword evidence="5 7" id="KW-0648">Protein biosynthesis</keyword>
<protein>
    <recommendedName>
        <fullName evidence="2 7">Translation initiation factor IF-2</fullName>
    </recommendedName>
</protein>
<feature type="binding site" evidence="7">
    <location>
        <begin position="177"/>
        <end position="184"/>
    </location>
    <ligand>
        <name>GTP</name>
        <dbReference type="ChEBI" id="CHEBI:37565"/>
    </ligand>
</feature>
<dbReference type="InterPro" id="IPR027417">
    <property type="entry name" value="P-loop_NTPase"/>
</dbReference>
<dbReference type="Pfam" id="PF00009">
    <property type="entry name" value="GTP_EFTU"/>
    <property type="match status" value="1"/>
</dbReference>
<keyword evidence="4 7" id="KW-0547">Nucleotide-binding</keyword>
<comment type="similarity">
    <text evidence="1 7 8">Belongs to the TRAFAC class translation factor GTPase superfamily. Classic translation factor GTPase family. IF-2 subfamily.</text>
</comment>
<dbReference type="Pfam" id="PF11987">
    <property type="entry name" value="IF-2"/>
    <property type="match status" value="1"/>
</dbReference>
<dbReference type="FunFam" id="3.40.50.300:FF:000019">
    <property type="entry name" value="Translation initiation factor IF-2"/>
    <property type="match status" value="1"/>
</dbReference>
<dbReference type="Pfam" id="PF04760">
    <property type="entry name" value="IF2_N"/>
    <property type="match status" value="1"/>
</dbReference>
<dbReference type="Gene3D" id="1.10.10.2480">
    <property type="match status" value="1"/>
</dbReference>
<evidence type="ECO:0000256" key="5">
    <source>
        <dbReference type="ARBA" id="ARBA00022917"/>
    </source>
</evidence>
<dbReference type="GO" id="GO:0003924">
    <property type="term" value="F:GTPase activity"/>
    <property type="evidence" value="ECO:0007669"/>
    <property type="project" value="UniProtKB-UniRule"/>
</dbReference>
<dbReference type="InterPro" id="IPR053905">
    <property type="entry name" value="EF-G-like_DII"/>
</dbReference>
<dbReference type="InterPro" id="IPR009000">
    <property type="entry name" value="Transl_B-barrel_sf"/>
</dbReference>
<dbReference type="InterPro" id="IPR036925">
    <property type="entry name" value="TIF_IF2_dom3_sf"/>
</dbReference>
<accession>A0A1G1YJQ9</accession>
<dbReference type="AlphaFoldDB" id="A0A1G1YJQ9"/>
<evidence type="ECO:0000256" key="2">
    <source>
        <dbReference type="ARBA" id="ARBA00020675"/>
    </source>
</evidence>
<dbReference type="CDD" id="cd01887">
    <property type="entry name" value="IF2_eIF5B"/>
    <property type="match status" value="1"/>
</dbReference>
<dbReference type="InterPro" id="IPR015760">
    <property type="entry name" value="TIF_IF2"/>
</dbReference>
<comment type="function">
    <text evidence="7 8">One of the essential components for the initiation of protein synthesis. Protects formylmethionyl-tRNA from spontaneous hydrolysis and promotes its binding to the 30S ribosomal subunits. Also involved in the hydrolysis of GTP during the formation of the 70S ribosomal complex.</text>
</comment>
<dbReference type="InterPro" id="IPR000178">
    <property type="entry name" value="TF_IF2_bacterial-like"/>
</dbReference>
<dbReference type="GO" id="GO:0005737">
    <property type="term" value="C:cytoplasm"/>
    <property type="evidence" value="ECO:0007669"/>
    <property type="project" value="UniProtKB-SubCell"/>
</dbReference>
<dbReference type="NCBIfam" id="TIGR00231">
    <property type="entry name" value="small_GTP"/>
    <property type="match status" value="1"/>
</dbReference>
<dbReference type="PROSITE" id="PS51722">
    <property type="entry name" value="G_TR_2"/>
    <property type="match status" value="1"/>
</dbReference>
<name>A0A1G1YJQ9_9BACT</name>
<dbReference type="InterPro" id="IPR000795">
    <property type="entry name" value="T_Tr_GTP-bd_dom"/>
</dbReference>
<reference evidence="10 11" key="1">
    <citation type="journal article" date="2016" name="Nat. Commun.">
        <title>Thousands of microbial genomes shed light on interconnected biogeochemical processes in an aquifer system.</title>
        <authorList>
            <person name="Anantharaman K."/>
            <person name="Brown C.T."/>
            <person name="Hug L.A."/>
            <person name="Sharon I."/>
            <person name="Castelle C.J."/>
            <person name="Probst A.J."/>
            <person name="Thomas B.C."/>
            <person name="Singh A."/>
            <person name="Wilkins M.J."/>
            <person name="Karaoz U."/>
            <person name="Brodie E.L."/>
            <person name="Williams K.H."/>
            <person name="Hubbard S.S."/>
            <person name="Banfield J.F."/>
        </authorList>
    </citation>
    <scope>NUCLEOTIDE SEQUENCE [LARGE SCALE GENOMIC DNA]</scope>
</reference>
<dbReference type="PANTHER" id="PTHR43381">
    <property type="entry name" value="TRANSLATION INITIATION FACTOR IF-2-RELATED"/>
    <property type="match status" value="1"/>
</dbReference>
<gene>
    <name evidence="7" type="primary">infB</name>
    <name evidence="10" type="ORF">A3A02_02335</name>
</gene>
<dbReference type="HAMAP" id="MF_00100_B">
    <property type="entry name" value="IF_2_B"/>
    <property type="match status" value="1"/>
</dbReference>
<dbReference type="InterPro" id="IPR006847">
    <property type="entry name" value="IF2_N"/>
</dbReference>
<dbReference type="PANTHER" id="PTHR43381:SF4">
    <property type="entry name" value="EUKARYOTIC TRANSLATION INITIATION FACTOR 5B"/>
    <property type="match status" value="1"/>
</dbReference>
<dbReference type="PRINTS" id="PR00315">
    <property type="entry name" value="ELONGATNFCT"/>
</dbReference>
<evidence type="ECO:0000256" key="4">
    <source>
        <dbReference type="ARBA" id="ARBA00022741"/>
    </source>
</evidence>
<dbReference type="SUPFAM" id="SSF50447">
    <property type="entry name" value="Translation proteins"/>
    <property type="match status" value="2"/>
</dbReference>
<dbReference type="FunFam" id="3.40.50.10050:FF:000001">
    <property type="entry name" value="Translation initiation factor IF-2"/>
    <property type="match status" value="1"/>
</dbReference>
<dbReference type="Gene3D" id="2.40.30.10">
    <property type="entry name" value="Translation factors"/>
    <property type="match status" value="2"/>
</dbReference>
<dbReference type="SUPFAM" id="SSF52156">
    <property type="entry name" value="Initiation factor IF2/eIF5b, domain 3"/>
    <property type="match status" value="1"/>
</dbReference>
<feature type="binding site" evidence="7">
    <location>
        <begin position="247"/>
        <end position="251"/>
    </location>
    <ligand>
        <name>GTP</name>
        <dbReference type="ChEBI" id="CHEBI:37565"/>
    </ligand>
</feature>
<comment type="caution">
    <text evidence="7">Lacks conserved residue(s) required for the propagation of feature annotation.</text>
</comment>
<organism evidence="10 11">
    <name type="scientific">Candidatus Buchananbacteria bacterium RIFCSPLOWO2_01_FULL_39_33</name>
    <dbReference type="NCBI Taxonomy" id="1797543"/>
    <lineage>
        <taxon>Bacteria</taxon>
        <taxon>Candidatus Buchananiibacteriota</taxon>
    </lineage>
</organism>
<evidence type="ECO:0000256" key="6">
    <source>
        <dbReference type="ARBA" id="ARBA00023134"/>
    </source>
</evidence>
<keyword evidence="7" id="KW-0963">Cytoplasm</keyword>
<feature type="binding site" evidence="7">
    <location>
        <begin position="301"/>
        <end position="304"/>
    </location>
    <ligand>
        <name>GTP</name>
        <dbReference type="ChEBI" id="CHEBI:37565"/>
    </ligand>
</feature>
<dbReference type="NCBIfam" id="TIGR00487">
    <property type="entry name" value="IF-2"/>
    <property type="match status" value="1"/>
</dbReference>
<evidence type="ECO:0000256" key="8">
    <source>
        <dbReference type="RuleBase" id="RU000644"/>
    </source>
</evidence>
<keyword evidence="3 7" id="KW-0396">Initiation factor</keyword>
<comment type="caution">
    <text evidence="10">The sequence shown here is derived from an EMBL/GenBank/DDBJ whole genome shotgun (WGS) entry which is preliminary data.</text>
</comment>
<evidence type="ECO:0000256" key="7">
    <source>
        <dbReference type="HAMAP-Rule" id="MF_00100"/>
    </source>
</evidence>
<dbReference type="GO" id="GO:0003743">
    <property type="term" value="F:translation initiation factor activity"/>
    <property type="evidence" value="ECO:0007669"/>
    <property type="project" value="UniProtKB-UniRule"/>
</dbReference>
<dbReference type="EMBL" id="MHIM01000032">
    <property type="protein sequence ID" value="OGY51707.1"/>
    <property type="molecule type" value="Genomic_DNA"/>
</dbReference>
<dbReference type="Pfam" id="PF22042">
    <property type="entry name" value="EF-G_D2"/>
    <property type="match status" value="1"/>
</dbReference>
<evidence type="ECO:0000313" key="11">
    <source>
        <dbReference type="Proteomes" id="UP000177376"/>
    </source>
</evidence>
<evidence type="ECO:0000256" key="1">
    <source>
        <dbReference type="ARBA" id="ARBA00007733"/>
    </source>
</evidence>
<dbReference type="Proteomes" id="UP000177376">
    <property type="component" value="Unassembled WGS sequence"/>
</dbReference>
<dbReference type="Gene3D" id="3.40.50.300">
    <property type="entry name" value="P-loop containing nucleotide triphosphate hydrolases"/>
    <property type="match status" value="1"/>
</dbReference>
<dbReference type="GO" id="GO:0005525">
    <property type="term" value="F:GTP binding"/>
    <property type="evidence" value="ECO:0007669"/>
    <property type="project" value="UniProtKB-KW"/>
</dbReference>
<evidence type="ECO:0000256" key="3">
    <source>
        <dbReference type="ARBA" id="ARBA00022540"/>
    </source>
</evidence>
<dbReference type="InterPro" id="IPR023115">
    <property type="entry name" value="TIF_IF2_dom3"/>
</dbReference>
<dbReference type="SUPFAM" id="SSF52540">
    <property type="entry name" value="P-loop containing nucleoside triphosphate hydrolases"/>
    <property type="match status" value="1"/>
</dbReference>
<feature type="domain" description="Tr-type G" evidence="9">
    <location>
        <begin position="168"/>
        <end position="362"/>
    </location>
</feature>
<keyword evidence="6 7" id="KW-0342">GTP-binding</keyword>
<comment type="subcellular location">
    <subcellularLocation>
        <location evidence="7">Cytoplasm</location>
    </subcellularLocation>
</comment>
<sequence length="682" mass="74497">MNISELARQLKVTASELFDKLPELGFDIGRRAIKVDDRIAQKIIEVWKGQSKKEREMSQIAEIRGAKIQSEESAVRKAVEIKVPLVITVREFADQLGLPINKVLAELMKNGVLASMNERIDFDTAAIVGEELGYKITVSETRTEDSSSYEEQKKLEEILKDRGQKVQSRPPVVVVMGHVDHGKTKILDAIRKTDVVAGESGGITQHIGAYQVTYHPKDEKPVPEPGIVSRQSASRDDFSNRKITFIDTPGHEAFTAMRSRGARVADIAILVIAADDSIQLQTKEAIKIIQAAGLPYIVAINKIDKPAADIEKVKQDLASLNLLPEDWGGQVITANVSAKEGTGIDDLLETVLLVADMEKDNIVADPNRPAIGTIIESHIDKGEGPVATILVQSGTLKIGDVLGLGRTLVGKVRMLKDYKGDNTASAWPGTPVKILGLKLAPEVGSILEVSQDVKSLSRNAKQHRLRQEKDYSTRAKSADDETGLKFINLIIKADVLGSVEAIIESLAKLETDKIKVKIIGKGLGIITESDVLKAEAAKAKILGFHVKPAALVLNLARDKGVIIKYYEVIYHLIEDIQKDIVELKEKETVRKLIGKLEVLKIFRQEAKNMIVGGRVIEGGLLVCDTVIVMRGQQAIASGSVQRLECAKQPVDQVSSGQECGISFAGKPVIEVGDILEFYQAEK</sequence>
<evidence type="ECO:0000313" key="10">
    <source>
        <dbReference type="EMBL" id="OGY51707.1"/>
    </source>
</evidence>
<dbReference type="Gene3D" id="3.40.50.10050">
    <property type="entry name" value="Translation initiation factor IF- 2, domain 3"/>
    <property type="match status" value="1"/>
</dbReference>
<proteinExistence type="inferred from homology"/>
<evidence type="ECO:0000259" key="9">
    <source>
        <dbReference type="PROSITE" id="PS51722"/>
    </source>
</evidence>
<dbReference type="InterPro" id="IPR005225">
    <property type="entry name" value="Small_GTP-bd"/>
</dbReference>